<proteinExistence type="predicted"/>
<dbReference type="KEGG" id="mei:Msip34_1016"/>
<dbReference type="Proteomes" id="UP000002743">
    <property type="component" value="Chromosome"/>
</dbReference>
<dbReference type="HOGENOM" id="CLU_1608912_0_0_4"/>
<organism evidence="1 2">
    <name type="scientific">Methylovorus glucosotrophus (strain SIP3-4)</name>
    <dbReference type="NCBI Taxonomy" id="582744"/>
    <lineage>
        <taxon>Bacteria</taxon>
        <taxon>Pseudomonadati</taxon>
        <taxon>Pseudomonadota</taxon>
        <taxon>Betaproteobacteria</taxon>
        <taxon>Nitrosomonadales</taxon>
        <taxon>Methylophilaceae</taxon>
        <taxon>Methylovorus</taxon>
    </lineage>
</organism>
<dbReference type="EMBL" id="CP001674">
    <property type="protein sequence ID" value="ACT50263.1"/>
    <property type="molecule type" value="Genomic_DNA"/>
</dbReference>
<protein>
    <submittedName>
        <fullName evidence="1">Uncharacterized protein</fullName>
    </submittedName>
</protein>
<name>C6XCI8_METGS</name>
<evidence type="ECO:0000313" key="1">
    <source>
        <dbReference type="EMBL" id="ACT50263.1"/>
    </source>
</evidence>
<dbReference type="eggNOG" id="ENOG502ZVAU">
    <property type="taxonomic scope" value="Bacteria"/>
</dbReference>
<gene>
    <name evidence="1" type="ordered locus">Msip34_1016</name>
</gene>
<sequence>MNTVHNGIEIFGVYDRGVPNKERVVLRVTQTLNLANYFLIVGLAHENNIWPFNDSFLWLTNIEVVGPAWVFIYTGKGTPRVELEMNTKQPLHALYWGKEKVIFDKDISPALVSFGPVEIGNKPSKDLSMVLTPPLFPTAPVTNSSSPKNIDWVKVLNDLLESTKK</sequence>
<dbReference type="AlphaFoldDB" id="C6XCI8"/>
<keyword evidence="2" id="KW-1185">Reference proteome</keyword>
<accession>C6XCI8</accession>
<dbReference type="RefSeq" id="WP_015829785.1">
    <property type="nucleotide sequence ID" value="NC_012969.1"/>
</dbReference>
<evidence type="ECO:0000313" key="2">
    <source>
        <dbReference type="Proteomes" id="UP000002743"/>
    </source>
</evidence>
<reference evidence="2" key="1">
    <citation type="submission" date="2009-07" db="EMBL/GenBank/DDBJ databases">
        <title>Complete sequence of chromosome of Methylovorus sp. SIP3-4.</title>
        <authorList>
            <person name="Lucas S."/>
            <person name="Copeland A."/>
            <person name="Lapidus A."/>
            <person name="Glavina del Rio T."/>
            <person name="Tice H."/>
            <person name="Bruce D."/>
            <person name="Goodwin L."/>
            <person name="Pitluck S."/>
            <person name="Clum A."/>
            <person name="Larimer F."/>
            <person name="Land M."/>
            <person name="Hauser L."/>
            <person name="Kyrpides N."/>
            <person name="Mikhailova N."/>
            <person name="Kayluzhnaya M."/>
            <person name="Chistoserdova L."/>
        </authorList>
    </citation>
    <scope>NUCLEOTIDE SEQUENCE [LARGE SCALE GENOMIC DNA]</scope>
    <source>
        <strain evidence="2">SIP3-4</strain>
    </source>
</reference>
<reference evidence="1 2" key="2">
    <citation type="journal article" date="2011" name="J. Bacteriol.">
        <title>Genomes of three methylotrophs from a single niche uncover genetic and metabolic divergence of Methylophilaceae.</title>
        <authorList>
            <person name="Lapidus A."/>
            <person name="Clum A."/>
            <person name="Labutti K."/>
            <person name="Kaluzhnaya M.G."/>
            <person name="Lim S."/>
            <person name="Beck D.A."/>
            <person name="Glavina Del Rio T."/>
            <person name="Nolan M."/>
            <person name="Mavromatis K."/>
            <person name="Huntemann M."/>
            <person name="Lucas S."/>
            <person name="Lidstrom M.E."/>
            <person name="Ivanova N."/>
            <person name="Chistoserdova L."/>
        </authorList>
    </citation>
    <scope>NUCLEOTIDE SEQUENCE [LARGE SCALE GENOMIC DNA]</scope>
    <source>
        <strain evidence="1 2">SIP3-4</strain>
    </source>
</reference>